<evidence type="ECO:0000313" key="2">
    <source>
        <dbReference type="Proteomes" id="UP000280307"/>
    </source>
</evidence>
<comment type="caution">
    <text evidence="1">The sequence shown here is derived from an EMBL/GenBank/DDBJ whole genome shotgun (WGS) entry which is preliminary data.</text>
</comment>
<dbReference type="Proteomes" id="UP000280307">
    <property type="component" value="Unassembled WGS sequence"/>
</dbReference>
<accession>A0A426UA12</accession>
<dbReference type="AlphaFoldDB" id="A0A426UA12"/>
<gene>
    <name evidence="1" type="ORF">EI684_01655</name>
</gene>
<organism evidence="1 2">
    <name type="scientific">Candidatus Viridilinea halotolerans</name>
    <dbReference type="NCBI Taxonomy" id="2491704"/>
    <lineage>
        <taxon>Bacteria</taxon>
        <taxon>Bacillati</taxon>
        <taxon>Chloroflexota</taxon>
        <taxon>Chloroflexia</taxon>
        <taxon>Chloroflexales</taxon>
        <taxon>Chloroflexineae</taxon>
        <taxon>Oscillochloridaceae</taxon>
        <taxon>Candidatus Viridilinea</taxon>
    </lineage>
</organism>
<evidence type="ECO:0000313" key="1">
    <source>
        <dbReference type="EMBL" id="RRR77304.1"/>
    </source>
</evidence>
<protein>
    <submittedName>
        <fullName evidence="1">Uncharacterized protein</fullName>
    </submittedName>
</protein>
<sequence>MTTTADPLKGIFAYRVFDLRDRFPEPVETFREALACLQSDRAYLPELSGDIVAYVRGGYAITIPASLYLRRKGNQVVLVDPKENERVEVEATAWLRTALREHAALLAQPLSVAKRPYSLDELLAQCDPNAADSEELRQWRAMPDVGREDW</sequence>
<dbReference type="EMBL" id="RSAS01000070">
    <property type="protein sequence ID" value="RRR77304.1"/>
    <property type="molecule type" value="Genomic_DNA"/>
</dbReference>
<proteinExistence type="predicted"/>
<name>A0A426UA12_9CHLR</name>
<reference evidence="1 2" key="1">
    <citation type="submission" date="2018-12" db="EMBL/GenBank/DDBJ databases">
        <title>Genome Sequence of Candidatus Viridilinea halotolerans isolated from saline sulfide-rich spring.</title>
        <authorList>
            <person name="Grouzdev D.S."/>
            <person name="Burganskaya E.I."/>
            <person name="Krutkina M.S."/>
            <person name="Sukhacheva M.V."/>
            <person name="Gorlenko V.M."/>
        </authorList>
    </citation>
    <scope>NUCLEOTIDE SEQUENCE [LARGE SCALE GENOMIC DNA]</scope>
    <source>
        <strain evidence="1">Chok-6</strain>
    </source>
</reference>